<gene>
    <name evidence="1" type="ORF">K491DRAFT_695065</name>
</gene>
<evidence type="ECO:0000313" key="1">
    <source>
        <dbReference type="EMBL" id="KAF2653011.1"/>
    </source>
</evidence>
<protein>
    <submittedName>
        <fullName evidence="1">Uncharacterized protein</fullName>
    </submittedName>
</protein>
<dbReference type="AlphaFoldDB" id="A0A6A6T1K0"/>
<dbReference type="Proteomes" id="UP000799324">
    <property type="component" value="Unassembled WGS sequence"/>
</dbReference>
<organism evidence="1 2">
    <name type="scientific">Lophiostoma macrostomum CBS 122681</name>
    <dbReference type="NCBI Taxonomy" id="1314788"/>
    <lineage>
        <taxon>Eukaryota</taxon>
        <taxon>Fungi</taxon>
        <taxon>Dikarya</taxon>
        <taxon>Ascomycota</taxon>
        <taxon>Pezizomycotina</taxon>
        <taxon>Dothideomycetes</taxon>
        <taxon>Pleosporomycetidae</taxon>
        <taxon>Pleosporales</taxon>
        <taxon>Lophiostomataceae</taxon>
        <taxon>Lophiostoma</taxon>
    </lineage>
</organism>
<dbReference type="EMBL" id="MU004389">
    <property type="protein sequence ID" value="KAF2653011.1"/>
    <property type="molecule type" value="Genomic_DNA"/>
</dbReference>
<reference evidence="1" key="1">
    <citation type="journal article" date="2020" name="Stud. Mycol.">
        <title>101 Dothideomycetes genomes: a test case for predicting lifestyles and emergence of pathogens.</title>
        <authorList>
            <person name="Haridas S."/>
            <person name="Albert R."/>
            <person name="Binder M."/>
            <person name="Bloem J."/>
            <person name="Labutti K."/>
            <person name="Salamov A."/>
            <person name="Andreopoulos B."/>
            <person name="Baker S."/>
            <person name="Barry K."/>
            <person name="Bills G."/>
            <person name="Bluhm B."/>
            <person name="Cannon C."/>
            <person name="Castanera R."/>
            <person name="Culley D."/>
            <person name="Daum C."/>
            <person name="Ezra D."/>
            <person name="Gonzalez J."/>
            <person name="Henrissat B."/>
            <person name="Kuo A."/>
            <person name="Liang C."/>
            <person name="Lipzen A."/>
            <person name="Lutzoni F."/>
            <person name="Magnuson J."/>
            <person name="Mondo S."/>
            <person name="Nolan M."/>
            <person name="Ohm R."/>
            <person name="Pangilinan J."/>
            <person name="Park H.-J."/>
            <person name="Ramirez L."/>
            <person name="Alfaro M."/>
            <person name="Sun H."/>
            <person name="Tritt A."/>
            <person name="Yoshinaga Y."/>
            <person name="Zwiers L.-H."/>
            <person name="Turgeon B."/>
            <person name="Goodwin S."/>
            <person name="Spatafora J."/>
            <person name="Crous P."/>
            <person name="Grigoriev I."/>
        </authorList>
    </citation>
    <scope>NUCLEOTIDE SEQUENCE</scope>
    <source>
        <strain evidence="1">CBS 122681</strain>
    </source>
</reference>
<keyword evidence="2" id="KW-1185">Reference proteome</keyword>
<accession>A0A6A6T1K0</accession>
<sequence length="62" mass="7331">MGVGKVGKTVVERSIWCTDRYISREDLGEVPRYLILVRYFRKVKAEFRELARRDGLRARAED</sequence>
<proteinExistence type="predicted"/>
<name>A0A6A6T1K0_9PLEO</name>
<evidence type="ECO:0000313" key="2">
    <source>
        <dbReference type="Proteomes" id="UP000799324"/>
    </source>
</evidence>